<keyword evidence="3" id="KW-1185">Reference proteome</keyword>
<keyword evidence="1" id="KW-0732">Signal</keyword>
<comment type="caution">
    <text evidence="2">The sequence shown here is derived from an EMBL/GenBank/DDBJ whole genome shotgun (WGS) entry which is preliminary data.</text>
</comment>
<name>A0A395JIR8_9GAMM</name>
<reference evidence="2 3" key="1">
    <citation type="submission" date="2018-06" db="EMBL/GenBank/DDBJ databases">
        <title>Genomic Encyclopedia of Type Strains, Phase IV (KMG-IV): sequencing the most valuable type-strain genomes for metagenomic binning, comparative biology and taxonomic classification.</title>
        <authorList>
            <person name="Goeker M."/>
        </authorList>
    </citation>
    <scope>NUCLEOTIDE SEQUENCE [LARGE SCALE GENOMIC DNA]</scope>
    <source>
        <strain evidence="2 3">DSM 24032</strain>
    </source>
</reference>
<gene>
    <name evidence="2" type="ORF">DFR28_103198</name>
</gene>
<accession>A0A395JIR8</accession>
<proteinExistence type="predicted"/>
<evidence type="ECO:0000313" key="3">
    <source>
        <dbReference type="Proteomes" id="UP000253083"/>
    </source>
</evidence>
<dbReference type="InterPro" id="IPR010870">
    <property type="entry name" value="Porin_O/P"/>
</dbReference>
<feature type="signal peptide" evidence="1">
    <location>
        <begin position="1"/>
        <end position="22"/>
    </location>
</feature>
<organism evidence="2 3">
    <name type="scientific">Arenicella xantha</name>
    <dbReference type="NCBI Taxonomy" id="644221"/>
    <lineage>
        <taxon>Bacteria</taxon>
        <taxon>Pseudomonadati</taxon>
        <taxon>Pseudomonadota</taxon>
        <taxon>Gammaproteobacteria</taxon>
        <taxon>Arenicellales</taxon>
        <taxon>Arenicellaceae</taxon>
        <taxon>Arenicella</taxon>
    </lineage>
</organism>
<dbReference type="InParanoid" id="A0A395JIR8"/>
<dbReference type="Gene3D" id="2.40.160.10">
    <property type="entry name" value="Porin"/>
    <property type="match status" value="1"/>
</dbReference>
<dbReference type="InterPro" id="IPR023614">
    <property type="entry name" value="Porin_dom_sf"/>
</dbReference>
<dbReference type="OrthoDB" id="9807854at2"/>
<evidence type="ECO:0000256" key="1">
    <source>
        <dbReference type="SAM" id="SignalP"/>
    </source>
</evidence>
<dbReference type="EMBL" id="QNRT01000003">
    <property type="protein sequence ID" value="RBP49773.1"/>
    <property type="molecule type" value="Genomic_DNA"/>
</dbReference>
<dbReference type="SUPFAM" id="SSF56935">
    <property type="entry name" value="Porins"/>
    <property type="match status" value="1"/>
</dbReference>
<dbReference type="AlphaFoldDB" id="A0A395JIR8"/>
<evidence type="ECO:0000313" key="2">
    <source>
        <dbReference type="EMBL" id="RBP49773.1"/>
    </source>
</evidence>
<protein>
    <submittedName>
        <fullName evidence="2">Phosphate-selective porin OprO/OprP</fullName>
    </submittedName>
</protein>
<dbReference type="RefSeq" id="WP_113954770.1">
    <property type="nucleotide sequence ID" value="NZ_QNRT01000003.1"/>
</dbReference>
<sequence length="339" mass="36857">MKIKLIAALVAATTMASTTANAEVEVSTKGGLKVTSGDYKFEAGGRIMYDYNRSELNGEVDENDLDLRRGRIFVKGNVSKNWAFKSQFNIDGSGIEDAYLRYTGWGKGATVTIGNQKMPFGLEELTSSKDISVLERSAITERYAVGRAEGVQLSGKGGKSTYGIGVFTDDETDADIGFAARYTFAPLKTDSSVFHLGIAYKDINEDSALGFEAAYATGPFHIQAEIIDGEEGDADDLSGYYVQAGYIFTGESRPYKDGVFKRVEPKGKAGAWEMVARYEDGDGNHSDIELGSDDASAYTLGVNYYAHKNVKIGVNYTDGESNTSSDDGSEFRVRFQLTF</sequence>
<dbReference type="Pfam" id="PF07396">
    <property type="entry name" value="Porin_O_P"/>
    <property type="match status" value="2"/>
</dbReference>
<feature type="chain" id="PRO_5017448572" evidence="1">
    <location>
        <begin position="23"/>
        <end position="339"/>
    </location>
</feature>
<dbReference type="Proteomes" id="UP000253083">
    <property type="component" value="Unassembled WGS sequence"/>
</dbReference>